<proteinExistence type="predicted"/>
<dbReference type="Proteomes" id="UP000807504">
    <property type="component" value="Unassembled WGS sequence"/>
</dbReference>
<gene>
    <name evidence="1" type="ORF">HNY73_003960</name>
</gene>
<evidence type="ECO:0000313" key="2">
    <source>
        <dbReference type="Proteomes" id="UP000807504"/>
    </source>
</evidence>
<reference evidence="1" key="2">
    <citation type="submission" date="2020-06" db="EMBL/GenBank/DDBJ databases">
        <authorList>
            <person name="Sheffer M."/>
        </authorList>
    </citation>
    <scope>NUCLEOTIDE SEQUENCE</scope>
</reference>
<keyword evidence="2" id="KW-1185">Reference proteome</keyword>
<protein>
    <submittedName>
        <fullName evidence="1">Uncharacterized protein</fullName>
    </submittedName>
</protein>
<evidence type="ECO:0000313" key="1">
    <source>
        <dbReference type="EMBL" id="KAF8792354.1"/>
    </source>
</evidence>
<accession>A0A8T0FMD9</accession>
<sequence>MAIVAQDMAQAVPKDFGPPVYAHRTIEKVFLALEHSFQRRLNRIPTIRGIDLCLLSIIVVKQMCWAVSIAASVALTVPSISSTDEDSCAERARGSGATHRVYLRSEAAQARKGAALRCPSHATRSELDIETEIKQSLNYKHTQAVGKCKQTFSC</sequence>
<dbReference type="EMBL" id="JABXBU010000003">
    <property type="protein sequence ID" value="KAF8792354.1"/>
    <property type="molecule type" value="Genomic_DNA"/>
</dbReference>
<organism evidence="1 2">
    <name type="scientific">Argiope bruennichi</name>
    <name type="common">Wasp spider</name>
    <name type="synonym">Aranea bruennichi</name>
    <dbReference type="NCBI Taxonomy" id="94029"/>
    <lineage>
        <taxon>Eukaryota</taxon>
        <taxon>Metazoa</taxon>
        <taxon>Ecdysozoa</taxon>
        <taxon>Arthropoda</taxon>
        <taxon>Chelicerata</taxon>
        <taxon>Arachnida</taxon>
        <taxon>Araneae</taxon>
        <taxon>Araneomorphae</taxon>
        <taxon>Entelegynae</taxon>
        <taxon>Araneoidea</taxon>
        <taxon>Araneidae</taxon>
        <taxon>Argiope</taxon>
    </lineage>
</organism>
<reference evidence="1" key="1">
    <citation type="journal article" date="2020" name="bioRxiv">
        <title>Chromosome-level reference genome of the European wasp spider Argiope bruennichi: a resource for studies on range expansion and evolutionary adaptation.</title>
        <authorList>
            <person name="Sheffer M.M."/>
            <person name="Hoppe A."/>
            <person name="Krehenwinkel H."/>
            <person name="Uhl G."/>
            <person name="Kuss A.W."/>
            <person name="Jensen L."/>
            <person name="Jensen C."/>
            <person name="Gillespie R.G."/>
            <person name="Hoff K.J."/>
            <person name="Prost S."/>
        </authorList>
    </citation>
    <scope>NUCLEOTIDE SEQUENCE</scope>
</reference>
<name>A0A8T0FMD9_ARGBR</name>
<comment type="caution">
    <text evidence="1">The sequence shown here is derived from an EMBL/GenBank/DDBJ whole genome shotgun (WGS) entry which is preliminary data.</text>
</comment>
<dbReference type="AlphaFoldDB" id="A0A8T0FMD9"/>